<feature type="transmembrane region" description="Helical" evidence="1">
    <location>
        <begin position="19"/>
        <end position="37"/>
    </location>
</feature>
<proteinExistence type="predicted"/>
<keyword evidence="1" id="KW-1133">Transmembrane helix</keyword>
<name>I0L7Z0_9ACTN</name>
<keyword evidence="1" id="KW-0472">Membrane</keyword>
<keyword evidence="1" id="KW-0812">Transmembrane</keyword>
<accession>I0L7Z0</accession>
<dbReference type="AlphaFoldDB" id="I0L7Z0"/>
<organism evidence="2 3">
    <name type="scientific">Micromonospora lupini str. Lupac 08</name>
    <dbReference type="NCBI Taxonomy" id="1150864"/>
    <lineage>
        <taxon>Bacteria</taxon>
        <taxon>Bacillati</taxon>
        <taxon>Actinomycetota</taxon>
        <taxon>Actinomycetes</taxon>
        <taxon>Micromonosporales</taxon>
        <taxon>Micromonosporaceae</taxon>
        <taxon>Micromonospora</taxon>
    </lineage>
</organism>
<protein>
    <submittedName>
        <fullName evidence="2">Uncharacterized protein</fullName>
    </submittedName>
</protein>
<dbReference type="Proteomes" id="UP000003448">
    <property type="component" value="Unassembled WGS sequence"/>
</dbReference>
<comment type="caution">
    <text evidence="2">The sequence shown here is derived from an EMBL/GenBank/DDBJ whole genome shotgun (WGS) entry which is preliminary data.</text>
</comment>
<dbReference type="EMBL" id="CAIE01000037">
    <property type="protein sequence ID" value="CCH19937.1"/>
    <property type="molecule type" value="Genomic_DNA"/>
</dbReference>
<evidence type="ECO:0000313" key="2">
    <source>
        <dbReference type="EMBL" id="CCH19937.1"/>
    </source>
</evidence>
<dbReference type="OrthoDB" id="3404280at2"/>
<dbReference type="RefSeq" id="WP_007462458.1">
    <property type="nucleotide sequence ID" value="NZ_HF570108.1"/>
</dbReference>
<evidence type="ECO:0000256" key="1">
    <source>
        <dbReference type="SAM" id="Phobius"/>
    </source>
</evidence>
<dbReference type="STRING" id="1150864.MILUP08_44817"/>
<keyword evidence="3" id="KW-1185">Reference proteome</keyword>
<sequence length="151" mass="16120">MGESVQPVGEVHVLGESRAWPAIAIPVAVLVVVIVVGVVFDLFGWNILAAAAASIIVAVVVRRNAVLADDVGLLIRGRGGLRRSYAWAEIVRLGWVDAGLWGSTLTVYPQGGPYDVPGPNSPTTVGRIWRRLADPLPALLEKHDIKTLTDL</sequence>
<evidence type="ECO:0000313" key="3">
    <source>
        <dbReference type="Proteomes" id="UP000003448"/>
    </source>
</evidence>
<reference evidence="3" key="1">
    <citation type="journal article" date="2012" name="J. Bacteriol.">
        <title>Genome Sequence of Micromonospora lupini Lupac 08, Isolated from Root Nodules of Lupinus angustifolius.</title>
        <authorList>
            <person name="Alonso-Vega P."/>
            <person name="Normand P."/>
            <person name="Bacigalupe R."/>
            <person name="Pujic P."/>
            <person name="Lajus A."/>
            <person name="Vallenet D."/>
            <person name="Carro L."/>
            <person name="Coll P."/>
            <person name="Trujillo M.E."/>
        </authorList>
    </citation>
    <scope>NUCLEOTIDE SEQUENCE [LARGE SCALE GENOMIC DNA]</scope>
    <source>
        <strain evidence="3">Lupac 08</strain>
    </source>
</reference>
<gene>
    <name evidence="2" type="ORF">MILUP08_44817</name>
</gene>
<feature type="transmembrane region" description="Helical" evidence="1">
    <location>
        <begin position="43"/>
        <end position="61"/>
    </location>
</feature>